<dbReference type="EMBL" id="MK697699">
    <property type="protein sequence ID" value="QHR89736.1"/>
    <property type="molecule type" value="Genomic_DNA"/>
</dbReference>
<reference evidence="1" key="1">
    <citation type="submission" date="2019-03" db="EMBL/GenBank/DDBJ databases">
        <title>Largest Complete Mitochondrial Genome of a Gymnosperm, Sitka Spruce (Picea sitchensis), Indicates Complex Physical Structure.</title>
        <authorList>
            <person name="Jackman S.D."/>
            <person name="Coombe L."/>
            <person name="Warren R."/>
            <person name="Kirk H."/>
            <person name="Trinh E."/>
            <person name="McLeod T."/>
            <person name="Pleasance S."/>
            <person name="Pandoh P."/>
            <person name="Zhao Y."/>
            <person name="Coope R."/>
            <person name="Bousquet J."/>
            <person name="Bohlmann J.C."/>
            <person name="Jones S.J.M."/>
            <person name="Birol I."/>
        </authorList>
    </citation>
    <scope>NUCLEOTIDE SEQUENCE</scope>
    <source>
        <strain evidence="1">Q903</strain>
    </source>
</reference>
<protein>
    <submittedName>
        <fullName evidence="1">Uncharacterized protein</fullName>
    </submittedName>
</protein>
<geneLocation type="mitochondrion" evidence="1"/>
<name>A0A6B9XUR2_PICSI</name>
<gene>
    <name evidence="1" type="primary">orf03781</name>
    <name evidence="1" type="ORF">Q903MT_gene3758</name>
</gene>
<proteinExistence type="predicted"/>
<organism evidence="1">
    <name type="scientific">Picea sitchensis</name>
    <name type="common">Sitka spruce</name>
    <name type="synonym">Pinus sitchensis</name>
    <dbReference type="NCBI Taxonomy" id="3332"/>
    <lineage>
        <taxon>Eukaryota</taxon>
        <taxon>Viridiplantae</taxon>
        <taxon>Streptophyta</taxon>
        <taxon>Embryophyta</taxon>
        <taxon>Tracheophyta</taxon>
        <taxon>Spermatophyta</taxon>
        <taxon>Pinopsida</taxon>
        <taxon>Pinidae</taxon>
        <taxon>Conifers I</taxon>
        <taxon>Pinales</taxon>
        <taxon>Pinaceae</taxon>
        <taxon>Picea</taxon>
    </lineage>
</organism>
<sequence length="64" mass="7099">MIILNLKVNDDVLQFSFLYQSKNAKIMHASIAIFTSLIATLPPQIGNVIYVLTQPIRVIGRGSI</sequence>
<evidence type="ECO:0000313" key="1">
    <source>
        <dbReference type="EMBL" id="QHR89736.1"/>
    </source>
</evidence>
<dbReference type="AlphaFoldDB" id="A0A6B9XUR2"/>
<accession>A0A6B9XUR2</accession>
<keyword evidence="1" id="KW-0496">Mitochondrion</keyword>